<name>A0AAD9NW19_RIDPI</name>
<keyword evidence="5" id="KW-0325">Glycoprotein</keyword>
<feature type="transmembrane region" description="Helical" evidence="6">
    <location>
        <begin position="193"/>
        <end position="213"/>
    </location>
</feature>
<dbReference type="GO" id="GO:0016020">
    <property type="term" value="C:membrane"/>
    <property type="evidence" value="ECO:0007669"/>
    <property type="project" value="UniProtKB-SubCell"/>
</dbReference>
<dbReference type="Pfam" id="PF02460">
    <property type="entry name" value="Patched"/>
    <property type="match status" value="1"/>
</dbReference>
<organism evidence="8 9">
    <name type="scientific">Ridgeia piscesae</name>
    <name type="common">Tubeworm</name>
    <dbReference type="NCBI Taxonomy" id="27915"/>
    <lineage>
        <taxon>Eukaryota</taxon>
        <taxon>Metazoa</taxon>
        <taxon>Spiralia</taxon>
        <taxon>Lophotrochozoa</taxon>
        <taxon>Annelida</taxon>
        <taxon>Polychaeta</taxon>
        <taxon>Sedentaria</taxon>
        <taxon>Canalipalpata</taxon>
        <taxon>Sabellida</taxon>
        <taxon>Siboglinidae</taxon>
        <taxon>Ridgeia</taxon>
    </lineage>
</organism>
<evidence type="ECO:0000256" key="3">
    <source>
        <dbReference type="ARBA" id="ARBA00022989"/>
    </source>
</evidence>
<comment type="subcellular location">
    <subcellularLocation>
        <location evidence="1">Membrane</location>
        <topology evidence="1">Multi-pass membrane protein</topology>
    </subcellularLocation>
</comment>
<dbReference type="EMBL" id="JAODUO010000312">
    <property type="protein sequence ID" value="KAK2183398.1"/>
    <property type="molecule type" value="Genomic_DNA"/>
</dbReference>
<dbReference type="Proteomes" id="UP001209878">
    <property type="component" value="Unassembled WGS sequence"/>
</dbReference>
<protein>
    <recommendedName>
        <fullName evidence="7">Patched domain-containing protein</fullName>
    </recommendedName>
</protein>
<comment type="caution">
    <text evidence="8">The sequence shown here is derived from an EMBL/GenBank/DDBJ whole genome shotgun (WGS) entry which is preliminary data.</text>
</comment>
<dbReference type="InterPro" id="IPR003392">
    <property type="entry name" value="PTHD_SSD"/>
</dbReference>
<dbReference type="PANTHER" id="PTHR10796:SF92">
    <property type="entry name" value="PATCHED-RELATED, ISOFORM A"/>
    <property type="match status" value="1"/>
</dbReference>
<feature type="transmembrane region" description="Helical" evidence="6">
    <location>
        <begin position="244"/>
        <end position="262"/>
    </location>
</feature>
<evidence type="ECO:0000313" key="9">
    <source>
        <dbReference type="Proteomes" id="UP001209878"/>
    </source>
</evidence>
<proteinExistence type="predicted"/>
<sequence length="352" mass="38751">MKTDCVEKPISQAFAKYGRFVAKHPLLFVIIPLVLAVVLVAGLQFYELEIEMELLFTQEHVEGELARFIATPKSGNNLFADDVFQEVIRLDIATRAITVAVDGQNYTYEDVCARQNGKCLPDPVIMLSRDFNIPPHEIHFPEQLYAFTTHALDLDMSENAKSVQPLFAASFGILLLFSILSCLSDDWVRSKPVLATLGVVSAALAVGSGYGLMMHMRVPFNDVVGSGALLVMGMEKLTQSVKHIGLLVVYIIYLVVAIWGIARIGEGLQMKRLMADDSPASQFMDAEGDHFNVYGPTMQVAVNTELEIWKQSEIDKLNALLDRFGQGDALKHFYSLPIATSGSTWASSSAGN</sequence>
<dbReference type="InterPro" id="IPR051697">
    <property type="entry name" value="Patched_domain-protein"/>
</dbReference>
<gene>
    <name evidence="8" type="ORF">NP493_313g01011</name>
</gene>
<dbReference type="PANTHER" id="PTHR10796">
    <property type="entry name" value="PATCHED-RELATED"/>
    <property type="match status" value="1"/>
</dbReference>
<evidence type="ECO:0000259" key="7">
    <source>
        <dbReference type="Pfam" id="PF02460"/>
    </source>
</evidence>
<evidence type="ECO:0000256" key="6">
    <source>
        <dbReference type="SAM" id="Phobius"/>
    </source>
</evidence>
<keyword evidence="3 6" id="KW-1133">Transmembrane helix</keyword>
<evidence type="ECO:0000256" key="4">
    <source>
        <dbReference type="ARBA" id="ARBA00023136"/>
    </source>
</evidence>
<evidence type="ECO:0000256" key="1">
    <source>
        <dbReference type="ARBA" id="ARBA00004141"/>
    </source>
</evidence>
<keyword evidence="9" id="KW-1185">Reference proteome</keyword>
<dbReference type="AlphaFoldDB" id="A0AAD9NW19"/>
<evidence type="ECO:0000256" key="2">
    <source>
        <dbReference type="ARBA" id="ARBA00022692"/>
    </source>
</evidence>
<feature type="transmembrane region" description="Helical" evidence="6">
    <location>
        <begin position="162"/>
        <end position="181"/>
    </location>
</feature>
<evidence type="ECO:0000313" key="8">
    <source>
        <dbReference type="EMBL" id="KAK2183398.1"/>
    </source>
</evidence>
<keyword evidence="4 6" id="KW-0472">Membrane</keyword>
<feature type="domain" description="Patched" evidence="7">
    <location>
        <begin position="171"/>
        <end position="232"/>
    </location>
</feature>
<keyword evidence="2 6" id="KW-0812">Transmembrane</keyword>
<accession>A0AAD9NW19</accession>
<reference evidence="8" key="1">
    <citation type="journal article" date="2023" name="Mol. Biol. Evol.">
        <title>Third-Generation Sequencing Reveals the Adaptive Role of the Epigenome in Three Deep-Sea Polychaetes.</title>
        <authorList>
            <person name="Perez M."/>
            <person name="Aroh O."/>
            <person name="Sun Y."/>
            <person name="Lan Y."/>
            <person name="Juniper S.K."/>
            <person name="Young C.R."/>
            <person name="Angers B."/>
            <person name="Qian P.Y."/>
        </authorList>
    </citation>
    <scope>NUCLEOTIDE SEQUENCE</scope>
    <source>
        <strain evidence="8">R07B-5</strain>
    </source>
</reference>
<evidence type="ECO:0000256" key="5">
    <source>
        <dbReference type="ARBA" id="ARBA00023180"/>
    </source>
</evidence>
<feature type="transmembrane region" description="Helical" evidence="6">
    <location>
        <begin position="26"/>
        <end position="46"/>
    </location>
</feature>